<dbReference type="Pfam" id="PF00595">
    <property type="entry name" value="PDZ"/>
    <property type="match status" value="1"/>
</dbReference>
<feature type="coiled-coil region" evidence="1">
    <location>
        <begin position="225"/>
        <end position="266"/>
    </location>
</feature>
<dbReference type="Gene3D" id="2.30.42.10">
    <property type="match status" value="1"/>
</dbReference>
<evidence type="ECO:0000313" key="6">
    <source>
        <dbReference type="Proteomes" id="UP001432027"/>
    </source>
</evidence>
<feature type="domain" description="PDZ" evidence="4">
    <location>
        <begin position="647"/>
        <end position="711"/>
    </location>
</feature>
<dbReference type="SMART" id="SM00228">
    <property type="entry name" value="PDZ"/>
    <property type="match status" value="1"/>
</dbReference>
<evidence type="ECO:0000256" key="1">
    <source>
        <dbReference type="SAM" id="Coils"/>
    </source>
</evidence>
<feature type="transmembrane region" description="Helical" evidence="3">
    <location>
        <begin position="117"/>
        <end position="138"/>
    </location>
</feature>
<dbReference type="CDD" id="cd00136">
    <property type="entry name" value="PDZ_canonical"/>
    <property type="match status" value="1"/>
</dbReference>
<dbReference type="SUPFAM" id="SSF50156">
    <property type="entry name" value="PDZ domain-like"/>
    <property type="match status" value="1"/>
</dbReference>
<accession>A0AAV5T750</accession>
<feature type="compositionally biased region" description="Acidic residues" evidence="2">
    <location>
        <begin position="19"/>
        <end position="28"/>
    </location>
</feature>
<keyword evidence="3" id="KW-1133">Transmembrane helix</keyword>
<gene>
    <name evidence="5" type="ORF">PENTCL1PPCAC_10285</name>
</gene>
<dbReference type="PANTHER" id="PTHR14063">
    <property type="entry name" value="PROTEIN LIN-7 HOMOLOG"/>
    <property type="match status" value="1"/>
</dbReference>
<reference evidence="5" key="1">
    <citation type="submission" date="2023-10" db="EMBL/GenBank/DDBJ databases">
        <title>Genome assembly of Pristionchus species.</title>
        <authorList>
            <person name="Yoshida K."/>
            <person name="Sommer R.J."/>
        </authorList>
    </citation>
    <scope>NUCLEOTIDE SEQUENCE</scope>
    <source>
        <strain evidence="5">RS0144</strain>
    </source>
</reference>
<dbReference type="InterPro" id="IPR051109">
    <property type="entry name" value="MAM_complex_regulator"/>
</dbReference>
<keyword evidence="6" id="KW-1185">Reference proteome</keyword>
<evidence type="ECO:0000313" key="5">
    <source>
        <dbReference type="EMBL" id="GMS88110.1"/>
    </source>
</evidence>
<feature type="region of interest" description="Disordered" evidence="2">
    <location>
        <begin position="1"/>
        <end position="75"/>
    </location>
</feature>
<evidence type="ECO:0000256" key="2">
    <source>
        <dbReference type="SAM" id="MobiDB-lite"/>
    </source>
</evidence>
<dbReference type="EMBL" id="BTSX01000003">
    <property type="protein sequence ID" value="GMS88110.1"/>
    <property type="molecule type" value="Genomic_DNA"/>
</dbReference>
<dbReference type="AlphaFoldDB" id="A0AAV5T750"/>
<keyword evidence="1" id="KW-0175">Coiled coil</keyword>
<dbReference type="InterPro" id="IPR001478">
    <property type="entry name" value="PDZ"/>
</dbReference>
<name>A0AAV5T750_9BILA</name>
<organism evidence="5 6">
    <name type="scientific">Pristionchus entomophagus</name>
    <dbReference type="NCBI Taxonomy" id="358040"/>
    <lineage>
        <taxon>Eukaryota</taxon>
        <taxon>Metazoa</taxon>
        <taxon>Ecdysozoa</taxon>
        <taxon>Nematoda</taxon>
        <taxon>Chromadorea</taxon>
        <taxon>Rhabditida</taxon>
        <taxon>Rhabditina</taxon>
        <taxon>Diplogasteromorpha</taxon>
        <taxon>Diplogasteroidea</taxon>
        <taxon>Neodiplogasteridae</taxon>
        <taxon>Pristionchus</taxon>
    </lineage>
</organism>
<keyword evidence="3" id="KW-0472">Membrane</keyword>
<sequence length="726" mass="83963">MNTEEWMDKKEDGEKVETEASEVVDEIPAEVKVDEAKEKDEDARAEEEEEMADKDDEEEEDETSIDETSDAGLDETVYELDMDVDAELIGHEQDTDEGIAAREEEQHMEQVMPTLRFCAFVIVTMGCLIFVGLLLSGLRSIASQPPLRACTMEHYAKDGASFGQLCEPPKLNLRNVESLESYIRIGYVTLVSEKPDFVYRDIYSGELYRYHENDDRAMIKTARARHTWRKEYLKKEEEAKELKMKEKEAQEKIKREMKESKEIEETPCTMEHYTADGKNFGQTCKPPSIREHCNDWFSNGLRNGTITLVSEKPHFIYLFDGKLARYHADDDMNMINIAREAIKAREQVLLPKCTMDYYANEGRHFGKPCRPPHIVPGRKSIDGAIRRGIFTLASEHPHFVYRGPSTGTLYRLHEDNDMEMIKIVRKAIATRKEILQKEEESRAMEKEFEPEKRIREEKEKRDNDETPCTIEHYKVDGLHYGQPCKPPGILEARESLLDHLIRSGQVTLVSEEPHFVYRAETNGVLLRYHKDEDIEKIKIARKAIASRKETLKMEAEKKKMKREDEEKIIKAEKKEKEKKKKEEKENRIREQNERYEAERKMEERNKIFKNFALVFGVIAMLASFVSIGSLIETRWPTFTVNKTMIRRICLTKTEDNGFGFALKGHIIVKVIEGGVAALQGQLKCGDEIIAVNQTNVETLSRDDIVKLINASNTVNLFVRSNPNRSQ</sequence>
<protein>
    <recommendedName>
        <fullName evidence="4">PDZ domain-containing protein</fullName>
    </recommendedName>
</protein>
<comment type="caution">
    <text evidence="5">The sequence shown here is derived from an EMBL/GenBank/DDBJ whole genome shotgun (WGS) entry which is preliminary data.</text>
</comment>
<proteinExistence type="predicted"/>
<dbReference type="PROSITE" id="PS50106">
    <property type="entry name" value="PDZ"/>
    <property type="match status" value="1"/>
</dbReference>
<feature type="region of interest" description="Disordered" evidence="2">
    <location>
        <begin position="439"/>
        <end position="464"/>
    </location>
</feature>
<feature type="coiled-coil region" evidence="1">
    <location>
        <begin position="548"/>
        <end position="605"/>
    </location>
</feature>
<feature type="transmembrane region" description="Helical" evidence="3">
    <location>
        <begin position="611"/>
        <end position="631"/>
    </location>
</feature>
<feature type="compositionally biased region" description="Acidic residues" evidence="2">
    <location>
        <begin position="43"/>
        <end position="75"/>
    </location>
</feature>
<evidence type="ECO:0000259" key="4">
    <source>
        <dbReference type="PROSITE" id="PS50106"/>
    </source>
</evidence>
<evidence type="ECO:0000256" key="3">
    <source>
        <dbReference type="SAM" id="Phobius"/>
    </source>
</evidence>
<feature type="compositionally biased region" description="Basic and acidic residues" evidence="2">
    <location>
        <begin position="1"/>
        <end position="18"/>
    </location>
</feature>
<keyword evidence="3" id="KW-0812">Transmembrane</keyword>
<dbReference type="Proteomes" id="UP001432027">
    <property type="component" value="Unassembled WGS sequence"/>
</dbReference>
<feature type="compositionally biased region" description="Basic and acidic residues" evidence="2">
    <location>
        <begin position="29"/>
        <end position="42"/>
    </location>
</feature>
<dbReference type="InterPro" id="IPR036034">
    <property type="entry name" value="PDZ_sf"/>
</dbReference>